<dbReference type="InterPro" id="IPR000791">
    <property type="entry name" value="Gpr1/Fun34/SatP-like"/>
</dbReference>
<evidence type="ECO:0000256" key="5">
    <source>
        <dbReference type="ARBA" id="ARBA00023136"/>
    </source>
</evidence>
<keyword evidence="4 6" id="KW-1133">Transmembrane helix</keyword>
<accession>A0ABR3Z7G3</accession>
<proteinExistence type="inferred from homology"/>
<protein>
    <submittedName>
        <fullName evidence="7">Uncharacterized protein</fullName>
    </submittedName>
</protein>
<feature type="transmembrane region" description="Helical" evidence="6">
    <location>
        <begin position="100"/>
        <end position="123"/>
    </location>
</feature>
<comment type="similarity">
    <text evidence="2">Belongs to the acetate uptake transporter (AceTr) (TC 2.A.96) family.</text>
</comment>
<feature type="transmembrane region" description="Helical" evidence="6">
    <location>
        <begin position="40"/>
        <end position="60"/>
    </location>
</feature>
<sequence>MSHNSKAVSLEVESVPTRQSMATPQPIYKVEARPVSPTPWANHTTLGICVYAVANTMIALHLMQVRGIQHSNVLVGVLWFVGGFGSWLVCVLELLKGNTFAYTVFGSFAGYYFAYAATLTPAFQIAAGYSSTEEYNNSLGVFFAVWATLFFFYFFVSFKTNVVFVWIFANVDATVWCLAAAYFQAGSGHAASALRLNKAAGGLLLAASMGGWYMLLQELMEGVGFTYSLPLGSLASKPKAVTDHEHLE</sequence>
<evidence type="ECO:0000313" key="7">
    <source>
        <dbReference type="EMBL" id="KAL1895474.1"/>
    </source>
</evidence>
<dbReference type="EMBL" id="JAWCUI010000027">
    <property type="protein sequence ID" value="KAL1895474.1"/>
    <property type="molecule type" value="Genomic_DNA"/>
</dbReference>
<comment type="subcellular location">
    <subcellularLocation>
        <location evidence="1">Membrane</location>
        <topology evidence="1">Multi-pass membrane protein</topology>
    </subcellularLocation>
</comment>
<dbReference type="PANTHER" id="PTHR31123:SF4">
    <property type="entry name" value="PROTEIN ALCS"/>
    <property type="match status" value="1"/>
</dbReference>
<feature type="transmembrane region" description="Helical" evidence="6">
    <location>
        <begin position="135"/>
        <end position="156"/>
    </location>
</feature>
<evidence type="ECO:0000256" key="6">
    <source>
        <dbReference type="SAM" id="Phobius"/>
    </source>
</evidence>
<dbReference type="InterPro" id="IPR051633">
    <property type="entry name" value="AceTr"/>
</dbReference>
<evidence type="ECO:0000256" key="2">
    <source>
        <dbReference type="ARBA" id="ARBA00005587"/>
    </source>
</evidence>
<keyword evidence="5 6" id="KW-0472">Membrane</keyword>
<keyword evidence="3 6" id="KW-0812">Transmembrane</keyword>
<evidence type="ECO:0000256" key="4">
    <source>
        <dbReference type="ARBA" id="ARBA00022989"/>
    </source>
</evidence>
<reference evidence="7 8" key="1">
    <citation type="journal article" date="2024" name="IMA Fungus">
        <title>IMA Genome - F19 : A genome assembly and annotation guide to empower mycologists, including annotated draft genome sequences of Ceratocystis pirilliformis, Diaporthe australafricana, Fusarium ophioides, Paecilomyces lecythidis, and Sporothrix stenoceras.</title>
        <authorList>
            <person name="Aylward J."/>
            <person name="Wilson A.M."/>
            <person name="Visagie C.M."/>
            <person name="Spraker J."/>
            <person name="Barnes I."/>
            <person name="Buitendag C."/>
            <person name="Ceriani C."/>
            <person name="Del Mar Angel L."/>
            <person name="du Plessis D."/>
            <person name="Fuchs T."/>
            <person name="Gasser K."/>
            <person name="Kramer D."/>
            <person name="Li W."/>
            <person name="Munsamy K."/>
            <person name="Piso A."/>
            <person name="Price J.L."/>
            <person name="Sonnekus B."/>
            <person name="Thomas C."/>
            <person name="van der Nest A."/>
            <person name="van Dijk A."/>
            <person name="van Heerden A."/>
            <person name="van Vuuren N."/>
            <person name="Yilmaz N."/>
            <person name="Duong T.A."/>
            <person name="van der Merwe N.A."/>
            <person name="Wingfield M.J."/>
            <person name="Wingfield B.D."/>
        </authorList>
    </citation>
    <scope>NUCLEOTIDE SEQUENCE [LARGE SCALE GENOMIC DNA]</scope>
    <source>
        <strain evidence="7 8">CMW 5346</strain>
    </source>
</reference>
<organism evidence="7 8">
    <name type="scientific">Sporothrix stenoceras</name>
    <dbReference type="NCBI Taxonomy" id="5173"/>
    <lineage>
        <taxon>Eukaryota</taxon>
        <taxon>Fungi</taxon>
        <taxon>Dikarya</taxon>
        <taxon>Ascomycota</taxon>
        <taxon>Pezizomycotina</taxon>
        <taxon>Sordariomycetes</taxon>
        <taxon>Sordariomycetidae</taxon>
        <taxon>Ophiostomatales</taxon>
        <taxon>Ophiostomataceae</taxon>
        <taxon>Sporothrix</taxon>
    </lineage>
</organism>
<dbReference type="Proteomes" id="UP001583186">
    <property type="component" value="Unassembled WGS sequence"/>
</dbReference>
<name>A0ABR3Z7G3_9PEZI</name>
<evidence type="ECO:0000256" key="1">
    <source>
        <dbReference type="ARBA" id="ARBA00004141"/>
    </source>
</evidence>
<keyword evidence="8" id="KW-1185">Reference proteome</keyword>
<dbReference type="Pfam" id="PF01184">
    <property type="entry name" value="Gpr1_Fun34_YaaH"/>
    <property type="match status" value="1"/>
</dbReference>
<gene>
    <name evidence="7" type="ORF">Sste5346_005282</name>
</gene>
<feature type="transmembrane region" description="Helical" evidence="6">
    <location>
        <begin position="162"/>
        <end position="183"/>
    </location>
</feature>
<feature type="transmembrane region" description="Helical" evidence="6">
    <location>
        <begin position="195"/>
        <end position="215"/>
    </location>
</feature>
<feature type="transmembrane region" description="Helical" evidence="6">
    <location>
        <begin position="72"/>
        <end position="94"/>
    </location>
</feature>
<comment type="caution">
    <text evidence="7">The sequence shown here is derived from an EMBL/GenBank/DDBJ whole genome shotgun (WGS) entry which is preliminary data.</text>
</comment>
<dbReference type="PANTHER" id="PTHR31123">
    <property type="entry name" value="ACCUMULATION OF DYADS PROTEIN 2-RELATED"/>
    <property type="match status" value="1"/>
</dbReference>
<evidence type="ECO:0000313" key="8">
    <source>
        <dbReference type="Proteomes" id="UP001583186"/>
    </source>
</evidence>
<evidence type="ECO:0000256" key="3">
    <source>
        <dbReference type="ARBA" id="ARBA00022692"/>
    </source>
</evidence>